<accession>A0A6P1D503</accession>
<evidence type="ECO:0000256" key="13">
    <source>
        <dbReference type="ARBA" id="ARBA00023136"/>
    </source>
</evidence>
<feature type="binding site" evidence="16">
    <location>
        <position position="163"/>
    </location>
    <ligand>
        <name>Zn(2+)</name>
        <dbReference type="ChEBI" id="CHEBI:29105"/>
        <note>catalytic</note>
    </ligand>
</feature>
<sequence>MLRATLPLGRIAGIRIGAHWSALVTLGLFTWLLGLALADEYGNSPAVWLIAIGSAVGLIATLLAHELAHSVVAQRHDVPVDRVVLWLLGGVSELGTEPRDARSDLRIALAGPLTSLAIGVGLFGVAVGVGFFGSGPVLAAPVWLAAMNVLLAVFNLLPGAPLDGGRVLRALIWRRTGDQLRAAILAARWGRAMGLGFLLIGAAELVLVGAAGGIWLMLLGWFLFTAASTELTAAGLRHQLGDLRIRDVMTTPATAVPNTWSVADLLTSTVPDTGHQVFPVVDMNGCPVGVVGWADLIAIPRPERAKSMVSEVARPLPARARAHDNDTLSDVAARVVLRPDLDVIAVVDWAGRITGLITATEVAQACRRSELGLPVRPLPQRRNGRIVTNPCGGTYEPHQDA</sequence>
<feature type="binding site" evidence="16">
    <location>
        <position position="69"/>
    </location>
    <ligand>
        <name>Zn(2+)</name>
        <dbReference type="ChEBI" id="CHEBI:29105"/>
        <note>catalytic</note>
    </ligand>
</feature>
<evidence type="ECO:0000256" key="9">
    <source>
        <dbReference type="ARBA" id="ARBA00022833"/>
    </source>
</evidence>
<evidence type="ECO:0000256" key="7">
    <source>
        <dbReference type="ARBA" id="ARBA00022737"/>
    </source>
</evidence>
<dbReference type="Proteomes" id="UP000468928">
    <property type="component" value="Unassembled WGS sequence"/>
</dbReference>
<keyword evidence="10 14" id="KW-1133">Transmembrane helix</keyword>
<evidence type="ECO:0000256" key="4">
    <source>
        <dbReference type="ARBA" id="ARBA00022670"/>
    </source>
</evidence>
<name>A0A6P1D503_9NOCA</name>
<proteinExistence type="inferred from homology"/>
<feature type="active site" evidence="15">
    <location>
        <position position="66"/>
    </location>
</feature>
<keyword evidence="7" id="KW-0677">Repeat</keyword>
<dbReference type="GO" id="GO:0046872">
    <property type="term" value="F:metal ion binding"/>
    <property type="evidence" value="ECO:0007669"/>
    <property type="project" value="UniProtKB-UniRule"/>
</dbReference>
<comment type="caution">
    <text evidence="14">Lacks conserved residue(s) required for the propagation of feature annotation.</text>
</comment>
<evidence type="ECO:0000256" key="5">
    <source>
        <dbReference type="ARBA" id="ARBA00022692"/>
    </source>
</evidence>
<dbReference type="GO" id="GO:0008237">
    <property type="term" value="F:metallopeptidase activity"/>
    <property type="evidence" value="ECO:0007669"/>
    <property type="project" value="UniProtKB-UniRule"/>
</dbReference>
<keyword evidence="8 14" id="KW-0378">Hydrolase</keyword>
<keyword evidence="3" id="KW-1003">Cell membrane</keyword>
<keyword evidence="11 14" id="KW-0482">Metalloprotease</keyword>
<evidence type="ECO:0000256" key="16">
    <source>
        <dbReference type="PIRSR" id="PIRSR006404-2"/>
    </source>
</evidence>
<reference evidence="19 20" key="1">
    <citation type="submission" date="2020-01" db="EMBL/GenBank/DDBJ databases">
        <title>Genetics and antimicrobial susceptibilities of Nocardia species isolated from the soil; a comparison with species isolated from humans.</title>
        <authorList>
            <person name="Carrasco G."/>
            <person name="Monzon S."/>
            <person name="Sansegundo M."/>
            <person name="Garcia E."/>
            <person name="Garrido N."/>
            <person name="Medina M.J."/>
            <person name="Villalon P."/>
            <person name="Ramirez-Arocha A.C."/>
            <person name="Jimenez P."/>
            <person name="Cuesta I."/>
            <person name="Valdezate S."/>
        </authorList>
    </citation>
    <scope>NUCLEOTIDE SEQUENCE [LARGE SCALE GENOMIC DNA]</scope>
    <source>
        <strain evidence="19 20">CNM20110639</strain>
    </source>
</reference>
<comment type="cofactor">
    <cofactor evidence="14 16">
        <name>Zn(2+)</name>
        <dbReference type="ChEBI" id="CHEBI:29105"/>
    </cofactor>
    <text evidence="14 16">Binds 1 zinc ion per subunit.</text>
</comment>
<keyword evidence="5 14" id="KW-0812">Transmembrane</keyword>
<dbReference type="SUPFAM" id="SSF54631">
    <property type="entry name" value="CBS-domain pair"/>
    <property type="match status" value="1"/>
</dbReference>
<keyword evidence="9 14" id="KW-0862">Zinc</keyword>
<dbReference type="EMBL" id="JAAGUZ010000004">
    <property type="protein sequence ID" value="NEW43262.1"/>
    <property type="molecule type" value="Genomic_DNA"/>
</dbReference>
<evidence type="ECO:0000256" key="10">
    <source>
        <dbReference type="ARBA" id="ARBA00022989"/>
    </source>
</evidence>
<dbReference type="InterPro" id="IPR008915">
    <property type="entry name" value="Peptidase_M50"/>
</dbReference>
<dbReference type="Gene3D" id="3.10.580.10">
    <property type="entry name" value="CBS-domain"/>
    <property type="match status" value="1"/>
</dbReference>
<evidence type="ECO:0000256" key="14">
    <source>
        <dbReference type="PIRNR" id="PIRNR006404"/>
    </source>
</evidence>
<evidence type="ECO:0000256" key="1">
    <source>
        <dbReference type="ARBA" id="ARBA00004651"/>
    </source>
</evidence>
<dbReference type="InterPro" id="IPR000644">
    <property type="entry name" value="CBS_dom"/>
</dbReference>
<dbReference type="RefSeq" id="WP_163821948.1">
    <property type="nucleotide sequence ID" value="NZ_JAAGUY010000001.1"/>
</dbReference>
<evidence type="ECO:0000256" key="2">
    <source>
        <dbReference type="ARBA" id="ARBA00007931"/>
    </source>
</evidence>
<evidence type="ECO:0000313" key="20">
    <source>
        <dbReference type="Proteomes" id="UP000468928"/>
    </source>
</evidence>
<organism evidence="19 20">
    <name type="scientific">Nocardia cyriacigeorgica</name>
    <dbReference type="NCBI Taxonomy" id="135487"/>
    <lineage>
        <taxon>Bacteria</taxon>
        <taxon>Bacillati</taxon>
        <taxon>Actinomycetota</taxon>
        <taxon>Actinomycetes</taxon>
        <taxon>Mycobacteriales</taxon>
        <taxon>Nocardiaceae</taxon>
        <taxon>Nocardia</taxon>
    </lineage>
</organism>
<evidence type="ECO:0000259" key="18">
    <source>
        <dbReference type="PROSITE" id="PS51371"/>
    </source>
</evidence>
<evidence type="ECO:0000256" key="6">
    <source>
        <dbReference type="ARBA" id="ARBA00022723"/>
    </source>
</evidence>
<keyword evidence="4 14" id="KW-0645">Protease</keyword>
<dbReference type="CDD" id="cd06164">
    <property type="entry name" value="S2P-M50_SpoIVFB_CBS"/>
    <property type="match status" value="1"/>
</dbReference>
<dbReference type="PIRSF" id="PIRSF006404">
    <property type="entry name" value="UCP006404_Pept_M50_CBS"/>
    <property type="match status" value="1"/>
</dbReference>
<dbReference type="PANTHER" id="PTHR39188">
    <property type="entry name" value="MEMBRANE-ASSOCIATED ZINC METALLOPROTEASE M50B"/>
    <property type="match status" value="1"/>
</dbReference>
<feature type="transmembrane region" description="Helical" evidence="14">
    <location>
        <begin position="197"/>
        <end position="224"/>
    </location>
</feature>
<dbReference type="PROSITE" id="PS51371">
    <property type="entry name" value="CBS"/>
    <property type="match status" value="1"/>
</dbReference>
<evidence type="ECO:0000256" key="12">
    <source>
        <dbReference type="ARBA" id="ARBA00023122"/>
    </source>
</evidence>
<dbReference type="PANTHER" id="PTHR39188:SF3">
    <property type="entry name" value="STAGE IV SPORULATION PROTEIN FB"/>
    <property type="match status" value="1"/>
</dbReference>
<gene>
    <name evidence="19" type="ORF">GV789_02125</name>
</gene>
<comment type="caution">
    <text evidence="19">The sequence shown here is derived from an EMBL/GenBank/DDBJ whole genome shotgun (WGS) entry which is preliminary data.</text>
</comment>
<dbReference type="InterPro" id="IPR016483">
    <property type="entry name" value="UCP006404_Pept_M50_CBS"/>
</dbReference>
<feature type="transmembrane region" description="Helical" evidence="14">
    <location>
        <begin position="107"/>
        <end position="132"/>
    </location>
</feature>
<keyword evidence="13 14" id="KW-0472">Membrane</keyword>
<dbReference type="GO" id="GO:0006508">
    <property type="term" value="P:proteolysis"/>
    <property type="evidence" value="ECO:0007669"/>
    <property type="project" value="UniProtKB-KW"/>
</dbReference>
<dbReference type="GO" id="GO:0005886">
    <property type="term" value="C:plasma membrane"/>
    <property type="evidence" value="ECO:0007669"/>
    <property type="project" value="UniProtKB-SubCell"/>
</dbReference>
<dbReference type="AlphaFoldDB" id="A0A6P1D503"/>
<feature type="binding site" evidence="16">
    <location>
        <position position="65"/>
    </location>
    <ligand>
        <name>Zn(2+)</name>
        <dbReference type="ChEBI" id="CHEBI:29105"/>
        <note>catalytic</note>
    </ligand>
</feature>
<feature type="transmembrane region" description="Helical" evidence="14">
    <location>
        <begin position="138"/>
        <end position="157"/>
    </location>
</feature>
<protein>
    <recommendedName>
        <fullName evidence="14">Zinc metalloprotease</fullName>
    </recommendedName>
</protein>
<evidence type="ECO:0000256" key="11">
    <source>
        <dbReference type="ARBA" id="ARBA00023049"/>
    </source>
</evidence>
<evidence type="ECO:0000256" key="15">
    <source>
        <dbReference type="PIRSR" id="PIRSR006404-1"/>
    </source>
</evidence>
<dbReference type="InterPro" id="IPR046342">
    <property type="entry name" value="CBS_dom_sf"/>
</dbReference>
<evidence type="ECO:0000256" key="3">
    <source>
        <dbReference type="ARBA" id="ARBA00022475"/>
    </source>
</evidence>
<evidence type="ECO:0000256" key="17">
    <source>
        <dbReference type="PROSITE-ProRule" id="PRU00703"/>
    </source>
</evidence>
<evidence type="ECO:0000313" key="19">
    <source>
        <dbReference type="EMBL" id="NEW43262.1"/>
    </source>
</evidence>
<dbReference type="Pfam" id="PF00571">
    <property type="entry name" value="CBS"/>
    <property type="match status" value="1"/>
</dbReference>
<keyword evidence="12 17" id="KW-0129">CBS domain</keyword>
<dbReference type="Pfam" id="PF02163">
    <property type="entry name" value="Peptidase_M50"/>
    <property type="match status" value="2"/>
</dbReference>
<feature type="transmembrane region" description="Helical" evidence="14">
    <location>
        <begin position="48"/>
        <end position="65"/>
    </location>
</feature>
<comment type="similarity">
    <text evidence="2 14">Belongs to the peptidase M50B family.</text>
</comment>
<keyword evidence="6 14" id="KW-0479">Metal-binding</keyword>
<comment type="subcellular location">
    <subcellularLocation>
        <location evidence="1">Cell membrane</location>
        <topology evidence="1">Multi-pass membrane protein</topology>
    </subcellularLocation>
</comment>
<feature type="domain" description="CBS" evidence="18">
    <location>
        <begin position="249"/>
        <end position="307"/>
    </location>
</feature>
<evidence type="ECO:0000256" key="8">
    <source>
        <dbReference type="ARBA" id="ARBA00022801"/>
    </source>
</evidence>